<reference evidence="2 3" key="1">
    <citation type="journal article" date="2014" name="ISME J.">
        <title>Trehalose/2-sulfotrehalose biosynthesis and glycine-betaine uptake are widely spread mechanisms for osmoadaptation in the Halobacteriales.</title>
        <authorList>
            <person name="Youssef N.H."/>
            <person name="Savage-Ashlock K.N."/>
            <person name="McCully A.L."/>
            <person name="Luedtke B."/>
            <person name="Shaw E.I."/>
            <person name="Hoff W.D."/>
            <person name="Elshahed M.S."/>
        </authorList>
    </citation>
    <scope>NUCLEOTIDE SEQUENCE [LARGE SCALE GENOMIC DNA]</scope>
    <source>
        <strain evidence="2 3">DX253</strain>
    </source>
</reference>
<evidence type="ECO:0000313" key="2">
    <source>
        <dbReference type="EMBL" id="EFW92644.1"/>
    </source>
</evidence>
<dbReference type="EMBL" id="AEMG01000006">
    <property type="protein sequence ID" value="EFW92644.1"/>
    <property type="molecule type" value="Genomic_DNA"/>
</dbReference>
<dbReference type="Proteomes" id="UP000003751">
    <property type="component" value="Unassembled WGS sequence"/>
</dbReference>
<evidence type="ECO:0000256" key="1">
    <source>
        <dbReference type="SAM" id="MobiDB-lite"/>
    </source>
</evidence>
<proteinExistence type="predicted"/>
<organism evidence="2 3">
    <name type="scientific">Haladaptatus paucihalophilus DX253</name>
    <dbReference type="NCBI Taxonomy" id="797209"/>
    <lineage>
        <taxon>Archaea</taxon>
        <taxon>Methanobacteriati</taxon>
        <taxon>Methanobacteriota</taxon>
        <taxon>Stenosarchaea group</taxon>
        <taxon>Halobacteria</taxon>
        <taxon>Halobacteriales</taxon>
        <taxon>Haladaptataceae</taxon>
        <taxon>Haladaptatus</taxon>
    </lineage>
</organism>
<accession>E7QRM5</accession>
<protein>
    <submittedName>
        <fullName evidence="2">Uncharacterized protein</fullName>
    </submittedName>
</protein>
<feature type="compositionally biased region" description="Basic and acidic residues" evidence="1">
    <location>
        <begin position="1"/>
        <end position="21"/>
    </location>
</feature>
<name>E7QRM5_HALPU</name>
<feature type="region of interest" description="Disordered" evidence="1">
    <location>
        <begin position="1"/>
        <end position="30"/>
    </location>
</feature>
<gene>
    <name evidence="2" type="ORF">ZOD2009_07239</name>
</gene>
<comment type="caution">
    <text evidence="2">The sequence shown here is derived from an EMBL/GenBank/DDBJ whole genome shotgun (WGS) entry which is preliminary data.</text>
</comment>
<evidence type="ECO:0000313" key="3">
    <source>
        <dbReference type="Proteomes" id="UP000003751"/>
    </source>
</evidence>
<sequence length="30" mass="3498">MNDDRSKRTGEDDRANDDRSKRTTTKRGTN</sequence>
<dbReference type="AlphaFoldDB" id="E7QRM5"/>